<dbReference type="GO" id="GO:0004519">
    <property type="term" value="F:endonuclease activity"/>
    <property type="evidence" value="ECO:0007669"/>
    <property type="project" value="UniProtKB-KW"/>
</dbReference>
<keyword evidence="3" id="KW-1185">Reference proteome</keyword>
<keyword evidence="2" id="KW-0255">Endonuclease</keyword>
<dbReference type="Gene3D" id="3.60.10.10">
    <property type="entry name" value="Endonuclease/exonuclease/phosphatase"/>
    <property type="match status" value="1"/>
</dbReference>
<feature type="domain" description="Endonuclease/exonuclease/phosphatase" evidence="1">
    <location>
        <begin position="59"/>
        <end position="323"/>
    </location>
</feature>
<evidence type="ECO:0000313" key="2">
    <source>
        <dbReference type="EMBL" id="MBJ6361202.1"/>
    </source>
</evidence>
<dbReference type="AlphaFoldDB" id="A0A934IXR3"/>
<dbReference type="InterPro" id="IPR005135">
    <property type="entry name" value="Endo/exonuclease/phosphatase"/>
</dbReference>
<dbReference type="SUPFAM" id="SSF56219">
    <property type="entry name" value="DNase I-like"/>
    <property type="match status" value="1"/>
</dbReference>
<proteinExistence type="predicted"/>
<dbReference type="EMBL" id="JAELUP010000022">
    <property type="protein sequence ID" value="MBJ6361202.1"/>
    <property type="molecule type" value="Genomic_DNA"/>
</dbReference>
<reference evidence="2" key="1">
    <citation type="submission" date="2020-12" db="EMBL/GenBank/DDBJ databases">
        <authorList>
            <person name="Huq M.A."/>
        </authorList>
    </citation>
    <scope>NUCLEOTIDE SEQUENCE</scope>
    <source>
        <strain evidence="2">MAHUQ-46</strain>
    </source>
</reference>
<comment type="caution">
    <text evidence="2">The sequence shown here is derived from an EMBL/GenBank/DDBJ whole genome shotgun (WGS) entry which is preliminary data.</text>
</comment>
<dbReference type="Pfam" id="PF03372">
    <property type="entry name" value="Exo_endo_phos"/>
    <property type="match status" value="1"/>
</dbReference>
<gene>
    <name evidence="2" type="ORF">JFN88_07760</name>
</gene>
<keyword evidence="2" id="KW-0540">Nuclease</keyword>
<dbReference type="Proteomes" id="UP000640274">
    <property type="component" value="Unassembled WGS sequence"/>
</dbReference>
<dbReference type="RefSeq" id="WP_199018756.1">
    <property type="nucleotide sequence ID" value="NZ_JAELUP010000022.1"/>
</dbReference>
<evidence type="ECO:0000313" key="3">
    <source>
        <dbReference type="Proteomes" id="UP000640274"/>
    </source>
</evidence>
<accession>A0A934IXR3</accession>
<organism evidence="2 3">
    <name type="scientific">Paenibacillus roseus</name>
    <dbReference type="NCBI Taxonomy" id="2798579"/>
    <lineage>
        <taxon>Bacteria</taxon>
        <taxon>Bacillati</taxon>
        <taxon>Bacillota</taxon>
        <taxon>Bacilli</taxon>
        <taxon>Bacillales</taxon>
        <taxon>Paenibacillaceae</taxon>
        <taxon>Paenibacillus</taxon>
    </lineage>
</organism>
<dbReference type="InterPro" id="IPR036691">
    <property type="entry name" value="Endo/exonu/phosph_ase_sf"/>
</dbReference>
<name>A0A934IXR3_9BACL</name>
<keyword evidence="2" id="KW-0378">Hydrolase</keyword>
<sequence>MKRKLFLTSAIALLSILLLAIGFLAAITVTDYIPNEIEDIGVANNPQRIVDHQQPFNVITFNIGYGGMDRGQDFFMDGGKMSRSRSEAQTRANLTAVTSLLIEAKSDFYLLQEIDTNSSRSHYMNQAAVISQALPDYSTVFAYNYKVLWVPVPVLNPMGVVNSGLLTLSTYNSTSNRRFDLPGKESWPIQQLDLDRAFIESRYPVDNGKELVLINLHLSAFDKGGYIRKQQLDYLSNYLVQEQAKGSYIIVGGDWNHSLPGTNTDDFPAIQEWPEWLADMPESFQPEGFQWGVDKNVPTVRTADIPYAEGVNFRAVIDGFLVSSNVGVMSVHTADFHYENSDHNPVEARFYLK</sequence>
<protein>
    <submittedName>
        <fullName evidence="2">Endonuclease/exonuclease/phosphatase family protein</fullName>
    </submittedName>
</protein>
<evidence type="ECO:0000259" key="1">
    <source>
        <dbReference type="Pfam" id="PF03372"/>
    </source>
</evidence>